<dbReference type="EMBL" id="JAUEPN010000013">
    <property type="protein sequence ID" value="KAK3290414.1"/>
    <property type="molecule type" value="Genomic_DNA"/>
</dbReference>
<dbReference type="InterPro" id="IPR029063">
    <property type="entry name" value="SAM-dependent_MTases_sf"/>
</dbReference>
<keyword evidence="3" id="KW-0808">Transferase</keyword>
<accession>A0AAE0H5W1</accession>
<dbReference type="SUPFAM" id="SSF53335">
    <property type="entry name" value="S-adenosyl-L-methionine-dependent methyltransferases"/>
    <property type="match status" value="1"/>
</dbReference>
<feature type="compositionally biased region" description="Low complexity" evidence="2">
    <location>
        <begin position="10"/>
        <end position="19"/>
    </location>
</feature>
<keyword evidence="4" id="KW-1185">Reference proteome</keyword>
<dbReference type="GO" id="GO:0008168">
    <property type="term" value="F:methyltransferase activity"/>
    <property type="evidence" value="ECO:0007669"/>
    <property type="project" value="UniProtKB-KW"/>
</dbReference>
<feature type="region of interest" description="Disordered" evidence="2">
    <location>
        <begin position="1"/>
        <end position="30"/>
    </location>
</feature>
<gene>
    <name evidence="3" type="ORF">B0H64DRAFT_412295</name>
</gene>
<reference evidence="3" key="2">
    <citation type="submission" date="2023-06" db="EMBL/GenBank/DDBJ databases">
        <authorList>
            <consortium name="Lawrence Berkeley National Laboratory"/>
            <person name="Haridas S."/>
            <person name="Hensen N."/>
            <person name="Bonometti L."/>
            <person name="Westerberg I."/>
            <person name="Brannstrom I.O."/>
            <person name="Guillou S."/>
            <person name="Cros-Aarteil S."/>
            <person name="Calhoun S."/>
            <person name="Kuo A."/>
            <person name="Mondo S."/>
            <person name="Pangilinan J."/>
            <person name="Riley R."/>
            <person name="Labutti K."/>
            <person name="Andreopoulos B."/>
            <person name="Lipzen A."/>
            <person name="Chen C."/>
            <person name="Yanf M."/>
            <person name="Daum C."/>
            <person name="Ng V."/>
            <person name="Clum A."/>
            <person name="Steindorff A."/>
            <person name="Ohm R."/>
            <person name="Martin F."/>
            <person name="Silar P."/>
            <person name="Natvig D."/>
            <person name="Lalanne C."/>
            <person name="Gautier V."/>
            <person name="Ament-Velasquez S.L."/>
            <person name="Kruys A."/>
            <person name="Hutchinson M.I."/>
            <person name="Powell A.J."/>
            <person name="Barry K."/>
            <person name="Miller A.N."/>
            <person name="Grigoriev I.V."/>
            <person name="Debuchy R."/>
            <person name="Gladieux P."/>
            <person name="Thoren M.H."/>
            <person name="Johannesson H."/>
        </authorList>
    </citation>
    <scope>NUCLEOTIDE SEQUENCE</scope>
    <source>
        <strain evidence="3">CBS 168.71</strain>
    </source>
</reference>
<dbReference type="CDD" id="cd02440">
    <property type="entry name" value="AdoMet_MTases"/>
    <property type="match status" value="1"/>
</dbReference>
<dbReference type="Pfam" id="PF13489">
    <property type="entry name" value="Methyltransf_23"/>
    <property type="match status" value="1"/>
</dbReference>
<dbReference type="Gene3D" id="3.40.50.150">
    <property type="entry name" value="Vaccinia Virus protein VP39"/>
    <property type="match status" value="1"/>
</dbReference>
<dbReference type="GeneID" id="87841863"/>
<comment type="caution">
    <text evidence="3">The sequence shown here is derived from an EMBL/GenBank/DDBJ whole genome shotgun (WGS) entry which is preliminary data.</text>
</comment>
<dbReference type="PANTHER" id="PTHR43591:SF24">
    <property type="entry name" value="2-METHOXY-6-POLYPRENYL-1,4-BENZOQUINOL METHYLASE, MITOCHONDRIAL"/>
    <property type="match status" value="1"/>
</dbReference>
<dbReference type="RefSeq" id="XP_062653928.1">
    <property type="nucleotide sequence ID" value="XM_062804915.1"/>
</dbReference>
<name>A0AAE0H5W1_9PEZI</name>
<dbReference type="GO" id="GO:0032259">
    <property type="term" value="P:methylation"/>
    <property type="evidence" value="ECO:0007669"/>
    <property type="project" value="UniProtKB-KW"/>
</dbReference>
<dbReference type="AlphaFoldDB" id="A0AAE0H5W1"/>
<proteinExistence type="inferred from homology"/>
<organism evidence="3 4">
    <name type="scientific">Chaetomium fimeti</name>
    <dbReference type="NCBI Taxonomy" id="1854472"/>
    <lineage>
        <taxon>Eukaryota</taxon>
        <taxon>Fungi</taxon>
        <taxon>Dikarya</taxon>
        <taxon>Ascomycota</taxon>
        <taxon>Pezizomycotina</taxon>
        <taxon>Sordariomycetes</taxon>
        <taxon>Sordariomycetidae</taxon>
        <taxon>Sordariales</taxon>
        <taxon>Chaetomiaceae</taxon>
        <taxon>Chaetomium</taxon>
    </lineage>
</organism>
<evidence type="ECO:0000256" key="1">
    <source>
        <dbReference type="ARBA" id="ARBA00038158"/>
    </source>
</evidence>
<sequence>MSTPPPDAPTVPAAPVQPAESSESIESAGPQQHGLELVADVYDEVDSALSVPLSETLTSLRSSIMNHHRENGRTYHAMSAGKYLFPNDDAEIERLDLQHHIFRLMFDDYLCACPKKDGANRVLDLGAGTGIWCIDYADQHPGAEVIGVDLSPIQPNLVPPNCTFEVDDLEKDWMWTKKFDFIIGRMVNGSFSDPKAIVEKAYNQLEPGGYFEVEDMACPIGCDDGTFTKESGLWIWVTTLMKAMDAAQRPLNAAQRWKSLMEEVGFEDVVETVHKWPINTWPRDPKYKTLGRWCLLNTDQVIETAILAPATRFLGWAPEEAQVLAAKARTAIRDPRVHAYWPIHVVYGRKPGGESAKTA</sequence>
<keyword evidence="3" id="KW-0489">Methyltransferase</keyword>
<protein>
    <submittedName>
        <fullName evidence="3">S-adenosyl-L-methionine-dependent methyltransferase</fullName>
    </submittedName>
</protein>
<comment type="similarity">
    <text evidence="1">Belongs to the methyltransferase superfamily. LaeA methyltransferase family.</text>
</comment>
<dbReference type="Proteomes" id="UP001278766">
    <property type="component" value="Unassembled WGS sequence"/>
</dbReference>
<evidence type="ECO:0000313" key="3">
    <source>
        <dbReference type="EMBL" id="KAK3290414.1"/>
    </source>
</evidence>
<reference evidence="3" key="1">
    <citation type="journal article" date="2023" name="Mol. Phylogenet. Evol.">
        <title>Genome-scale phylogeny and comparative genomics of the fungal order Sordariales.</title>
        <authorList>
            <person name="Hensen N."/>
            <person name="Bonometti L."/>
            <person name="Westerberg I."/>
            <person name="Brannstrom I.O."/>
            <person name="Guillou S."/>
            <person name="Cros-Aarteil S."/>
            <person name="Calhoun S."/>
            <person name="Haridas S."/>
            <person name="Kuo A."/>
            <person name="Mondo S."/>
            <person name="Pangilinan J."/>
            <person name="Riley R."/>
            <person name="LaButti K."/>
            <person name="Andreopoulos B."/>
            <person name="Lipzen A."/>
            <person name="Chen C."/>
            <person name="Yan M."/>
            <person name="Daum C."/>
            <person name="Ng V."/>
            <person name="Clum A."/>
            <person name="Steindorff A."/>
            <person name="Ohm R.A."/>
            <person name="Martin F."/>
            <person name="Silar P."/>
            <person name="Natvig D.O."/>
            <person name="Lalanne C."/>
            <person name="Gautier V."/>
            <person name="Ament-Velasquez S.L."/>
            <person name="Kruys A."/>
            <person name="Hutchinson M.I."/>
            <person name="Powell A.J."/>
            <person name="Barry K."/>
            <person name="Miller A.N."/>
            <person name="Grigoriev I.V."/>
            <person name="Debuchy R."/>
            <person name="Gladieux P."/>
            <person name="Hiltunen Thoren M."/>
            <person name="Johannesson H."/>
        </authorList>
    </citation>
    <scope>NUCLEOTIDE SEQUENCE</scope>
    <source>
        <strain evidence="3">CBS 168.71</strain>
    </source>
</reference>
<evidence type="ECO:0000256" key="2">
    <source>
        <dbReference type="SAM" id="MobiDB-lite"/>
    </source>
</evidence>
<dbReference type="PANTHER" id="PTHR43591">
    <property type="entry name" value="METHYLTRANSFERASE"/>
    <property type="match status" value="1"/>
</dbReference>
<evidence type="ECO:0000313" key="4">
    <source>
        <dbReference type="Proteomes" id="UP001278766"/>
    </source>
</evidence>